<feature type="transmembrane region" description="Helical" evidence="1">
    <location>
        <begin position="148"/>
        <end position="170"/>
    </location>
</feature>
<dbReference type="RefSeq" id="WP_143393733.1">
    <property type="nucleotide sequence ID" value="NZ_NIDE01000015.1"/>
</dbReference>
<evidence type="ECO:0000313" key="3">
    <source>
        <dbReference type="Proteomes" id="UP000214646"/>
    </source>
</evidence>
<gene>
    <name evidence="2" type="ORF">FRUB_07865</name>
</gene>
<dbReference type="Proteomes" id="UP000214646">
    <property type="component" value="Unassembled WGS sequence"/>
</dbReference>
<keyword evidence="1" id="KW-1133">Transmembrane helix</keyword>
<evidence type="ECO:0008006" key="4">
    <source>
        <dbReference type="Google" id="ProtNLM"/>
    </source>
</evidence>
<feature type="transmembrane region" description="Helical" evidence="1">
    <location>
        <begin position="176"/>
        <end position="196"/>
    </location>
</feature>
<keyword evidence="1" id="KW-0812">Transmembrane</keyword>
<name>A0A225D7J7_9BACT</name>
<reference evidence="3" key="1">
    <citation type="submission" date="2017-06" db="EMBL/GenBank/DDBJ databases">
        <title>Genome analysis of Fimbriiglobus ruber SP5, the first member of the order Planctomycetales with confirmed chitinolytic capability.</title>
        <authorList>
            <person name="Ravin N.V."/>
            <person name="Rakitin A.L."/>
            <person name="Ivanova A.A."/>
            <person name="Beletsky A.V."/>
            <person name="Kulichevskaya I.S."/>
            <person name="Mardanov A.V."/>
            <person name="Dedysh S.N."/>
        </authorList>
    </citation>
    <scope>NUCLEOTIDE SEQUENCE [LARGE SCALE GENOMIC DNA]</scope>
    <source>
        <strain evidence="3">SP5</strain>
    </source>
</reference>
<protein>
    <recommendedName>
        <fullName evidence="4">DUF998 domain-containing protein</fullName>
    </recommendedName>
</protein>
<evidence type="ECO:0000313" key="2">
    <source>
        <dbReference type="EMBL" id="OWK36943.1"/>
    </source>
</evidence>
<dbReference type="OrthoDB" id="9802377at2"/>
<accession>A0A225D7J7</accession>
<proteinExistence type="predicted"/>
<sequence>MSCPPLAYLGYGYFDSWHGAATLFLLPCFLTGMGIWWFRHRDLKAVAREPNPPLVLPWLRHLGMGRMILLFVACGMMAGGLTITAVGMTCVFVPEDVAYLGVGRAELTAINPRLVPLIAHDRAGFGGAVCCCGILLAGVAWRAEMSRALWQALAAVGAAGFGTAVFVHPAIGYTDWWHLTPAVGGAVLYAAGLFFAGKQATS</sequence>
<keyword evidence="1" id="KW-0472">Membrane</keyword>
<feature type="transmembrane region" description="Helical" evidence="1">
    <location>
        <begin position="20"/>
        <end position="38"/>
    </location>
</feature>
<evidence type="ECO:0000256" key="1">
    <source>
        <dbReference type="SAM" id="Phobius"/>
    </source>
</evidence>
<dbReference type="EMBL" id="NIDE01000015">
    <property type="protein sequence ID" value="OWK36943.1"/>
    <property type="molecule type" value="Genomic_DNA"/>
</dbReference>
<feature type="transmembrane region" description="Helical" evidence="1">
    <location>
        <begin position="123"/>
        <end position="141"/>
    </location>
</feature>
<feature type="transmembrane region" description="Helical" evidence="1">
    <location>
        <begin position="68"/>
        <end position="94"/>
    </location>
</feature>
<keyword evidence="3" id="KW-1185">Reference proteome</keyword>
<dbReference type="AlphaFoldDB" id="A0A225D7J7"/>
<organism evidence="2 3">
    <name type="scientific">Fimbriiglobus ruber</name>
    <dbReference type="NCBI Taxonomy" id="1908690"/>
    <lineage>
        <taxon>Bacteria</taxon>
        <taxon>Pseudomonadati</taxon>
        <taxon>Planctomycetota</taxon>
        <taxon>Planctomycetia</taxon>
        <taxon>Gemmatales</taxon>
        <taxon>Gemmataceae</taxon>
        <taxon>Fimbriiglobus</taxon>
    </lineage>
</organism>
<comment type="caution">
    <text evidence="2">The sequence shown here is derived from an EMBL/GenBank/DDBJ whole genome shotgun (WGS) entry which is preliminary data.</text>
</comment>